<feature type="domain" description="NmrA-like" evidence="3">
    <location>
        <begin position="7"/>
        <end position="273"/>
    </location>
</feature>
<evidence type="ECO:0000313" key="4">
    <source>
        <dbReference type="EMBL" id="TFL04085.1"/>
    </source>
</evidence>
<dbReference type="OrthoDB" id="419598at2759"/>
<dbReference type="PANTHER" id="PTHR42748:SF7">
    <property type="entry name" value="NMRA LIKE REDOX SENSOR 1-RELATED"/>
    <property type="match status" value="1"/>
</dbReference>
<dbReference type="Gene3D" id="3.90.25.10">
    <property type="entry name" value="UDP-galactose 4-epimerase, domain 1"/>
    <property type="match status" value="1"/>
</dbReference>
<dbReference type="InterPro" id="IPR036291">
    <property type="entry name" value="NAD(P)-bd_dom_sf"/>
</dbReference>
<dbReference type="EMBL" id="ML178819">
    <property type="protein sequence ID" value="TFL04085.1"/>
    <property type="molecule type" value="Genomic_DNA"/>
</dbReference>
<evidence type="ECO:0000259" key="3">
    <source>
        <dbReference type="Pfam" id="PF05368"/>
    </source>
</evidence>
<organism evidence="4 5">
    <name type="scientific">Pterulicium gracile</name>
    <dbReference type="NCBI Taxonomy" id="1884261"/>
    <lineage>
        <taxon>Eukaryota</taxon>
        <taxon>Fungi</taxon>
        <taxon>Dikarya</taxon>
        <taxon>Basidiomycota</taxon>
        <taxon>Agaricomycotina</taxon>
        <taxon>Agaricomycetes</taxon>
        <taxon>Agaricomycetidae</taxon>
        <taxon>Agaricales</taxon>
        <taxon>Pleurotineae</taxon>
        <taxon>Pterulaceae</taxon>
        <taxon>Pterulicium</taxon>
    </lineage>
</organism>
<protein>
    <recommendedName>
        <fullName evidence="3">NmrA-like domain-containing protein</fullName>
    </recommendedName>
</protein>
<dbReference type="CDD" id="cd05251">
    <property type="entry name" value="NmrA_like_SDR_a"/>
    <property type="match status" value="1"/>
</dbReference>
<evidence type="ECO:0000256" key="1">
    <source>
        <dbReference type="ARBA" id="ARBA00006328"/>
    </source>
</evidence>
<dbReference type="SUPFAM" id="SSF51735">
    <property type="entry name" value="NAD(P)-binding Rossmann-fold domains"/>
    <property type="match status" value="1"/>
</dbReference>
<keyword evidence="5" id="KW-1185">Reference proteome</keyword>
<dbReference type="InterPro" id="IPR008030">
    <property type="entry name" value="NmrA-like"/>
</dbReference>
<evidence type="ECO:0000256" key="2">
    <source>
        <dbReference type="ARBA" id="ARBA00022857"/>
    </source>
</evidence>
<dbReference type="AlphaFoldDB" id="A0A5C3QQ30"/>
<sequence length="298" mass="32632">MVNPRIVAIFGATGTQGSAVIDGLLQDGTFSVRAITRNPEGSAAKALQDRGVEVVKGDLEEPASLIPALEGSECVYAVTLPYFNKTSEYEMGKNVVDASKAVGVKFFVWSSLPSASKLSKGKYTQVHHFDQKAAVDGYLATSGVPFATVQTGYYLENAWRLKNLIKTESGYEMRVAVFPPNVPQVFTWVAKDLGPAVTALMTQYNTRPEDIMSQNFVVATARISYQQLADTYSKGLGVPVKLVSLPTTGRQPVDDMLKMESEFGIFNEVQTFPDPKLVKLGVRLEPFENFTEVVKTRL</sequence>
<dbReference type="Pfam" id="PF05368">
    <property type="entry name" value="NmrA"/>
    <property type="match status" value="1"/>
</dbReference>
<name>A0A5C3QQ30_9AGAR</name>
<dbReference type="STRING" id="1884261.A0A5C3QQ30"/>
<comment type="similarity">
    <text evidence="1">Belongs to the NmrA-type oxidoreductase family.</text>
</comment>
<dbReference type="Proteomes" id="UP000305067">
    <property type="component" value="Unassembled WGS sequence"/>
</dbReference>
<dbReference type="PANTHER" id="PTHR42748">
    <property type="entry name" value="NITROGEN METABOLITE REPRESSION PROTEIN NMRA FAMILY MEMBER"/>
    <property type="match status" value="1"/>
</dbReference>
<dbReference type="InterPro" id="IPR051164">
    <property type="entry name" value="NmrA-like_oxidored"/>
</dbReference>
<accession>A0A5C3QQ30</accession>
<proteinExistence type="inferred from homology"/>
<gene>
    <name evidence="4" type="ORF">BDV98DRAFT_503343</name>
</gene>
<reference evidence="4 5" key="1">
    <citation type="journal article" date="2019" name="Nat. Ecol. Evol.">
        <title>Megaphylogeny resolves global patterns of mushroom evolution.</title>
        <authorList>
            <person name="Varga T."/>
            <person name="Krizsan K."/>
            <person name="Foldi C."/>
            <person name="Dima B."/>
            <person name="Sanchez-Garcia M."/>
            <person name="Sanchez-Ramirez S."/>
            <person name="Szollosi G.J."/>
            <person name="Szarkandi J.G."/>
            <person name="Papp V."/>
            <person name="Albert L."/>
            <person name="Andreopoulos W."/>
            <person name="Angelini C."/>
            <person name="Antonin V."/>
            <person name="Barry K.W."/>
            <person name="Bougher N.L."/>
            <person name="Buchanan P."/>
            <person name="Buyck B."/>
            <person name="Bense V."/>
            <person name="Catcheside P."/>
            <person name="Chovatia M."/>
            <person name="Cooper J."/>
            <person name="Damon W."/>
            <person name="Desjardin D."/>
            <person name="Finy P."/>
            <person name="Geml J."/>
            <person name="Haridas S."/>
            <person name="Hughes K."/>
            <person name="Justo A."/>
            <person name="Karasinski D."/>
            <person name="Kautmanova I."/>
            <person name="Kiss B."/>
            <person name="Kocsube S."/>
            <person name="Kotiranta H."/>
            <person name="LaButti K.M."/>
            <person name="Lechner B.E."/>
            <person name="Liimatainen K."/>
            <person name="Lipzen A."/>
            <person name="Lukacs Z."/>
            <person name="Mihaltcheva S."/>
            <person name="Morgado L.N."/>
            <person name="Niskanen T."/>
            <person name="Noordeloos M.E."/>
            <person name="Ohm R.A."/>
            <person name="Ortiz-Santana B."/>
            <person name="Ovrebo C."/>
            <person name="Racz N."/>
            <person name="Riley R."/>
            <person name="Savchenko A."/>
            <person name="Shiryaev A."/>
            <person name="Soop K."/>
            <person name="Spirin V."/>
            <person name="Szebenyi C."/>
            <person name="Tomsovsky M."/>
            <person name="Tulloss R.E."/>
            <person name="Uehling J."/>
            <person name="Grigoriev I.V."/>
            <person name="Vagvolgyi C."/>
            <person name="Papp T."/>
            <person name="Martin F.M."/>
            <person name="Miettinen O."/>
            <person name="Hibbett D.S."/>
            <person name="Nagy L.G."/>
        </authorList>
    </citation>
    <scope>NUCLEOTIDE SEQUENCE [LARGE SCALE GENOMIC DNA]</scope>
    <source>
        <strain evidence="4 5">CBS 309.79</strain>
    </source>
</reference>
<keyword evidence="2" id="KW-0521">NADP</keyword>
<dbReference type="Gene3D" id="3.40.50.720">
    <property type="entry name" value="NAD(P)-binding Rossmann-like Domain"/>
    <property type="match status" value="1"/>
</dbReference>
<evidence type="ECO:0000313" key="5">
    <source>
        <dbReference type="Proteomes" id="UP000305067"/>
    </source>
</evidence>